<dbReference type="RefSeq" id="WP_090611329.1">
    <property type="nucleotide sequence ID" value="NZ_CP067124.1"/>
</dbReference>
<feature type="transmembrane region" description="Helical" evidence="1">
    <location>
        <begin position="193"/>
        <end position="212"/>
    </location>
</feature>
<dbReference type="InterPro" id="IPR023346">
    <property type="entry name" value="Lysozyme-like_dom_sf"/>
</dbReference>
<dbReference type="Proteomes" id="UP000199054">
    <property type="component" value="Unassembled WGS sequence"/>
</dbReference>
<accession>A0A1H8H5D1</accession>
<keyword evidence="3" id="KW-1185">Reference proteome</keyword>
<keyword evidence="1" id="KW-1133">Transmembrane helix</keyword>
<name>A0A1H8H5D1_9RHOB</name>
<sequence>MAFTLKHAEPILDLIGKYESRGDYEIVWGGIQKSLRPVSLTAMTIAQVMEWQNNVVARGAKSSAAGKYQIIRKTLQGIVAATGINVARKFDKAAQDEMGMHLLRQRGFQRFLDGQVDADDMMLALAKEWASFPVPSAMKGASRQILAGQSYYAGDGLNKAHATIAEVERSLAICRERYRSPAVTKPSAPAGSLLPIPAILIGGAIIAAFVFFM</sequence>
<keyword evidence="1" id="KW-0472">Membrane</keyword>
<dbReference type="OrthoDB" id="7851400at2"/>
<evidence type="ECO:0008006" key="4">
    <source>
        <dbReference type="Google" id="ProtNLM"/>
    </source>
</evidence>
<organism evidence="2 3">
    <name type="scientific">Paracoccus alcaliphilus</name>
    <dbReference type="NCBI Taxonomy" id="34002"/>
    <lineage>
        <taxon>Bacteria</taxon>
        <taxon>Pseudomonadati</taxon>
        <taxon>Pseudomonadota</taxon>
        <taxon>Alphaproteobacteria</taxon>
        <taxon>Rhodobacterales</taxon>
        <taxon>Paracoccaceae</taxon>
        <taxon>Paracoccus</taxon>
    </lineage>
</organism>
<dbReference type="AlphaFoldDB" id="A0A1H8H5D1"/>
<proteinExistence type="predicted"/>
<keyword evidence="1" id="KW-0812">Transmembrane</keyword>
<reference evidence="2 3" key="1">
    <citation type="submission" date="2016-10" db="EMBL/GenBank/DDBJ databases">
        <authorList>
            <person name="de Groot N.N."/>
        </authorList>
    </citation>
    <scope>NUCLEOTIDE SEQUENCE [LARGE SCALE GENOMIC DNA]</scope>
    <source>
        <strain evidence="2 3">DSM 8512</strain>
    </source>
</reference>
<dbReference type="STRING" id="34002.SAMN04489859_1008135"/>
<dbReference type="Gene3D" id="1.10.530.10">
    <property type="match status" value="1"/>
</dbReference>
<evidence type="ECO:0000313" key="2">
    <source>
        <dbReference type="EMBL" id="SEN51601.1"/>
    </source>
</evidence>
<dbReference type="SUPFAM" id="SSF53955">
    <property type="entry name" value="Lysozyme-like"/>
    <property type="match status" value="1"/>
</dbReference>
<gene>
    <name evidence="2" type="ORF">SAMN04489859_1008135</name>
</gene>
<evidence type="ECO:0000313" key="3">
    <source>
        <dbReference type="Proteomes" id="UP000199054"/>
    </source>
</evidence>
<dbReference type="EMBL" id="FODE01000008">
    <property type="protein sequence ID" value="SEN51601.1"/>
    <property type="molecule type" value="Genomic_DNA"/>
</dbReference>
<evidence type="ECO:0000256" key="1">
    <source>
        <dbReference type="SAM" id="Phobius"/>
    </source>
</evidence>
<protein>
    <recommendedName>
        <fullName evidence="4">Muramidase (Phage lambda lysozyme)</fullName>
    </recommendedName>
</protein>